<dbReference type="AlphaFoldDB" id="A0AAF0F075"/>
<organism evidence="9 10">
    <name type="scientific">Malassezia japonica</name>
    <dbReference type="NCBI Taxonomy" id="223818"/>
    <lineage>
        <taxon>Eukaryota</taxon>
        <taxon>Fungi</taxon>
        <taxon>Dikarya</taxon>
        <taxon>Basidiomycota</taxon>
        <taxon>Ustilaginomycotina</taxon>
        <taxon>Malasseziomycetes</taxon>
        <taxon>Malasseziales</taxon>
        <taxon>Malasseziaceae</taxon>
        <taxon>Malassezia</taxon>
    </lineage>
</organism>
<sequence>MALLRPAWRAMASVRLAARAPLLRMAHTEAPKDAAAKGDASKADVPSVAPAGTVFTGLSILKDKADPVARPDSEYPNWLWDLLDDPAIKSNKTMLAGDVDTTGMSKGEARAAYKRSAKIARAHIKKQQAAEAKEAARLLNMSPAQKAAAAAKAAAKAAEDARPKTPSQIFEQERKARGALRKKSRASIKADNFVRSA</sequence>
<keyword evidence="10" id="KW-1185">Reference proteome</keyword>
<feature type="compositionally biased region" description="Basic residues" evidence="8">
    <location>
        <begin position="177"/>
        <end position="186"/>
    </location>
</feature>
<comment type="subcellular location">
    <subcellularLocation>
        <location evidence="1">Mitochondrion</location>
    </subcellularLocation>
</comment>
<evidence type="ECO:0000256" key="8">
    <source>
        <dbReference type="SAM" id="MobiDB-lite"/>
    </source>
</evidence>
<dbReference type="InterPro" id="IPR013870">
    <property type="entry name" value="Ribosomal_mL54"/>
</dbReference>
<proteinExistence type="inferred from homology"/>
<dbReference type="GeneID" id="85224624"/>
<evidence type="ECO:0000313" key="9">
    <source>
        <dbReference type="EMBL" id="WFD38027.1"/>
    </source>
</evidence>
<evidence type="ECO:0000256" key="4">
    <source>
        <dbReference type="ARBA" id="ARBA00023128"/>
    </source>
</evidence>
<gene>
    <name evidence="9" type="ORF">MJAP1_000975</name>
</gene>
<evidence type="ECO:0000256" key="1">
    <source>
        <dbReference type="ARBA" id="ARBA00004173"/>
    </source>
</evidence>
<reference evidence="9" key="1">
    <citation type="submission" date="2023-03" db="EMBL/GenBank/DDBJ databases">
        <title>Mating type loci evolution in Malassezia.</title>
        <authorList>
            <person name="Coelho M.A."/>
        </authorList>
    </citation>
    <scope>NUCLEOTIDE SEQUENCE</scope>
    <source>
        <strain evidence="9">CBS 9431</strain>
    </source>
</reference>
<evidence type="ECO:0000256" key="3">
    <source>
        <dbReference type="ARBA" id="ARBA00022980"/>
    </source>
</evidence>
<dbReference type="EMBL" id="CP119958">
    <property type="protein sequence ID" value="WFD38027.1"/>
    <property type="molecule type" value="Genomic_DNA"/>
</dbReference>
<dbReference type="PANTHER" id="PTHR28595">
    <property type="entry name" value="39S RIBOSOMAL PROTEIN L54, MITOCHONDRIAL"/>
    <property type="match status" value="1"/>
</dbReference>
<dbReference type="PANTHER" id="PTHR28595:SF1">
    <property type="entry name" value="LARGE RIBOSOMAL SUBUNIT PROTEIN ML54"/>
    <property type="match status" value="1"/>
</dbReference>
<dbReference type="Proteomes" id="UP001217754">
    <property type="component" value="Chromosome 1"/>
</dbReference>
<protein>
    <recommendedName>
        <fullName evidence="7">Large ribosomal subunit protein mL54</fullName>
    </recommendedName>
</protein>
<keyword evidence="5" id="KW-0687">Ribonucleoprotein</keyword>
<dbReference type="GO" id="GO:0005762">
    <property type="term" value="C:mitochondrial large ribosomal subunit"/>
    <property type="evidence" value="ECO:0007669"/>
    <property type="project" value="TreeGrafter"/>
</dbReference>
<dbReference type="RefSeq" id="XP_060120924.1">
    <property type="nucleotide sequence ID" value="XM_060264941.1"/>
</dbReference>
<keyword evidence="2" id="KW-0809">Transit peptide</keyword>
<feature type="region of interest" description="Disordered" evidence="8">
    <location>
        <begin position="155"/>
        <end position="197"/>
    </location>
</feature>
<evidence type="ECO:0000313" key="10">
    <source>
        <dbReference type="Proteomes" id="UP001217754"/>
    </source>
</evidence>
<accession>A0AAF0F075</accession>
<evidence type="ECO:0000256" key="5">
    <source>
        <dbReference type="ARBA" id="ARBA00023274"/>
    </source>
</evidence>
<dbReference type="GO" id="GO:0003735">
    <property type="term" value="F:structural constituent of ribosome"/>
    <property type="evidence" value="ECO:0007669"/>
    <property type="project" value="TreeGrafter"/>
</dbReference>
<evidence type="ECO:0000256" key="2">
    <source>
        <dbReference type="ARBA" id="ARBA00022946"/>
    </source>
</evidence>
<evidence type="ECO:0000256" key="7">
    <source>
        <dbReference type="ARBA" id="ARBA00035179"/>
    </source>
</evidence>
<dbReference type="Pfam" id="PF08561">
    <property type="entry name" value="Ribosomal_L37"/>
    <property type="match status" value="1"/>
</dbReference>
<evidence type="ECO:0000256" key="6">
    <source>
        <dbReference type="ARBA" id="ARBA00033752"/>
    </source>
</evidence>
<keyword evidence="3" id="KW-0689">Ribosomal protein</keyword>
<comment type="similarity">
    <text evidence="6">Belongs to the mitochondrion-specific ribosomal protein mL54 family.</text>
</comment>
<name>A0AAF0F075_9BASI</name>
<keyword evidence="4" id="KW-0496">Mitochondrion</keyword>